<keyword evidence="2" id="KW-0614">Plasmid</keyword>
<dbReference type="KEGG" id="mmyr:MXMO3_03517"/>
<dbReference type="EMBL" id="CP021331">
    <property type="protein sequence ID" value="AVX06020.1"/>
    <property type="molecule type" value="Genomic_DNA"/>
</dbReference>
<gene>
    <name evidence="2" type="ORF">MXMO3_03517</name>
</gene>
<dbReference type="AlphaFoldDB" id="A0A2R4MJ79"/>
<proteinExistence type="predicted"/>
<name>A0A2R4MJ79_9HYPH</name>
<dbReference type="Pfam" id="PF06122">
    <property type="entry name" value="TraH"/>
    <property type="match status" value="1"/>
</dbReference>
<evidence type="ECO:0000256" key="1">
    <source>
        <dbReference type="SAM" id="SignalP"/>
    </source>
</evidence>
<dbReference type="Proteomes" id="UP000258927">
    <property type="component" value="Plasmid pHL2708X3"/>
</dbReference>
<organism evidence="2 3">
    <name type="scientific">Maritalea myrionectae</name>
    <dbReference type="NCBI Taxonomy" id="454601"/>
    <lineage>
        <taxon>Bacteria</taxon>
        <taxon>Pseudomonadati</taxon>
        <taxon>Pseudomonadota</taxon>
        <taxon>Alphaproteobacteria</taxon>
        <taxon>Hyphomicrobiales</taxon>
        <taxon>Devosiaceae</taxon>
        <taxon>Maritalea</taxon>
    </lineage>
</organism>
<sequence length="458" mass="49479">MKFLKALLLSSSILLSPSIARADVARDLQDFWENSGGGVNVSKPTFYEGQRAGYAGLGSIQVRTRSRQTNLAHIQLPSVRAGCGGIDIFGGSFSFISQEELIKLMEAIMQNASGFAFELALESMSPAVQETVAKLRDLVQQVNSMNINSCETGQLIAGALWPKIDSASQHICATIGSYQGMFADRVAAKHGCGSNSGQSQMLNNANAELKDQVPLDINYAWKAIKKNPFLSSDSRLAEFFMSLTGTMITRSPANEGEGPQHDSKAPLAISDRIATILVEGGTAKIWVCDEDNKCLNPTLQNVTIPHDKALLAKTSKTLMDTYDAIKTPGGTIPPEAVAMLGMTSIPVYEHIVTGVGYKHLFVESEIDAMAELVAVDLAMIYIDQALNEISASAGQITTFGELTIEYQNQVKQTQQAFAARRQIAQERYAAAFRSLERLALAKQELAGNTSSIIASMLK</sequence>
<accession>A0A2R4MJ79</accession>
<dbReference type="InterPro" id="IPR010927">
    <property type="entry name" value="T4SS_TraH"/>
</dbReference>
<evidence type="ECO:0000313" key="2">
    <source>
        <dbReference type="EMBL" id="AVX06020.1"/>
    </source>
</evidence>
<feature type="signal peptide" evidence="1">
    <location>
        <begin position="1"/>
        <end position="22"/>
    </location>
</feature>
<feature type="chain" id="PRO_5015350269" evidence="1">
    <location>
        <begin position="23"/>
        <end position="458"/>
    </location>
</feature>
<evidence type="ECO:0000313" key="3">
    <source>
        <dbReference type="Proteomes" id="UP000258927"/>
    </source>
</evidence>
<dbReference type="RefSeq" id="WP_117396968.1">
    <property type="nucleotide sequence ID" value="NZ_CP021331.1"/>
</dbReference>
<protein>
    <submittedName>
        <fullName evidence="2">Protein TraH</fullName>
    </submittedName>
</protein>
<geneLocation type="plasmid" evidence="3">
    <name>phl2708x3</name>
</geneLocation>
<reference evidence="2 3" key="1">
    <citation type="submission" date="2017-05" db="EMBL/GenBank/DDBJ databases">
        <title>Genome Analysis of Maritalea myrionectae HL2708#5.</title>
        <authorList>
            <consortium name="Cotde Inc.-PKNU"/>
            <person name="Jang D."/>
            <person name="Oh H.-M."/>
        </authorList>
    </citation>
    <scope>NUCLEOTIDE SEQUENCE [LARGE SCALE GENOMIC DNA]</scope>
    <source>
        <strain evidence="2 3">HL2708#5</strain>
        <plasmid evidence="3">phl2708x3</plasmid>
    </source>
</reference>
<keyword evidence="1" id="KW-0732">Signal</keyword>
<keyword evidence="3" id="KW-1185">Reference proteome</keyword>